<feature type="transmembrane region" description="Helical" evidence="1">
    <location>
        <begin position="85"/>
        <end position="102"/>
    </location>
</feature>
<gene>
    <name evidence="2" type="ORF">Selli1_25360</name>
    <name evidence="3" type="ORF">Selli2_24410</name>
</gene>
<reference evidence="2" key="2">
    <citation type="submission" date="2022-11" db="EMBL/GenBank/DDBJ databases">
        <title>Draft genome sequence of Sellimonas catena strain 12EGH17.</title>
        <authorList>
            <person name="Hisatomi A."/>
            <person name="Ohkuma M."/>
            <person name="Sakamoto M."/>
        </authorList>
    </citation>
    <scope>NUCLEOTIDE SEQUENCE</scope>
    <source>
        <strain evidence="2">12EGH17</strain>
    </source>
</reference>
<reference evidence="3" key="3">
    <citation type="submission" date="2022-11" db="EMBL/GenBank/DDBJ databases">
        <title>Draft genome sequence of Sellimonas catena strain 18CBH55.</title>
        <authorList>
            <person name="Hisatomi A."/>
            <person name="Ohkuma M."/>
            <person name="Sakamoto M."/>
        </authorList>
    </citation>
    <scope>NUCLEOTIDE SEQUENCE</scope>
    <source>
        <strain evidence="3">18CBH55</strain>
    </source>
</reference>
<dbReference type="RefSeq" id="WP_138372741.1">
    <property type="nucleotide sequence ID" value="NZ_BSBO01000028.1"/>
</dbReference>
<reference evidence="2" key="1">
    <citation type="submission" date="2022-11" db="EMBL/GenBank/DDBJ databases">
        <title>Draft genome sequence of Sellimonas catena strain 12EGH17.</title>
        <authorList>
            <person name="Atsushi H."/>
            <person name="Moriya O."/>
            <person name="Mitsuo S."/>
        </authorList>
    </citation>
    <scope>NUCLEOTIDE SEQUENCE</scope>
    <source>
        <strain evidence="2">12EGH17</strain>
    </source>
</reference>
<proteinExistence type="predicted"/>
<feature type="transmembrane region" description="Helical" evidence="1">
    <location>
        <begin position="58"/>
        <end position="79"/>
    </location>
</feature>
<evidence type="ECO:0000313" key="3">
    <source>
        <dbReference type="EMBL" id="GLG91014.1"/>
    </source>
</evidence>
<dbReference type="EMBL" id="BSBO01000028">
    <property type="protein sequence ID" value="GLG05362.1"/>
    <property type="molecule type" value="Genomic_DNA"/>
</dbReference>
<keyword evidence="5" id="KW-1185">Reference proteome</keyword>
<accession>A0A9W6CE94</accession>
<sequence>MDSIWGLIALACGLYCMAGYWKMIKKGEIFQSVLLPKEVNLKKCKDTKAYIKEAAPKVMILGIVVTLWGICDLACTSLGVDNMAIFWGTFVIVMVVLVWFGITTGKLRKKYFS</sequence>
<feature type="transmembrane region" description="Helical" evidence="1">
    <location>
        <begin position="6"/>
        <end position="24"/>
    </location>
</feature>
<keyword evidence="1" id="KW-0472">Membrane</keyword>
<evidence type="ECO:0008006" key="6">
    <source>
        <dbReference type="Google" id="ProtNLM"/>
    </source>
</evidence>
<evidence type="ECO:0000313" key="4">
    <source>
        <dbReference type="Proteomes" id="UP001145094"/>
    </source>
</evidence>
<evidence type="ECO:0000256" key="1">
    <source>
        <dbReference type="SAM" id="Phobius"/>
    </source>
</evidence>
<evidence type="ECO:0000313" key="2">
    <source>
        <dbReference type="EMBL" id="GLG05362.1"/>
    </source>
</evidence>
<protein>
    <recommendedName>
        <fullName evidence="6">DUF3784 domain-containing protein</fullName>
    </recommendedName>
</protein>
<keyword evidence="1" id="KW-0812">Transmembrane</keyword>
<reference evidence="3" key="4">
    <citation type="submission" date="2022-11" db="EMBL/GenBank/DDBJ databases">
        <title>Draft genome sequence of Sellimonas catena strain 18CBH55.</title>
        <authorList>
            <person name="Atsushi H."/>
            <person name="Moriya O."/>
            <person name="Mitsuo S."/>
        </authorList>
    </citation>
    <scope>NUCLEOTIDE SEQUENCE</scope>
    <source>
        <strain evidence="3">18CBH55</strain>
    </source>
</reference>
<comment type="caution">
    <text evidence="3">The sequence shown here is derived from an EMBL/GenBank/DDBJ whole genome shotgun (WGS) entry which is preliminary data.</text>
</comment>
<name>A0A9W6CE94_9FIRM</name>
<organism evidence="3 4">
    <name type="scientific">Sellimonas catena</name>
    <dbReference type="NCBI Taxonomy" id="2994035"/>
    <lineage>
        <taxon>Bacteria</taxon>
        <taxon>Bacillati</taxon>
        <taxon>Bacillota</taxon>
        <taxon>Clostridia</taxon>
        <taxon>Lachnospirales</taxon>
        <taxon>Lachnospiraceae</taxon>
        <taxon>Sellimonas</taxon>
    </lineage>
</organism>
<reference evidence="3 5" key="5">
    <citation type="journal article" date="2023" name="Int. J. Syst. Evol. Microbiol.">
        <title>Sellimonas catena sp. nov., isolated from human faeces.</title>
        <authorList>
            <person name="Hisatomi A."/>
            <person name="Ohkuma M."/>
            <person name="Sakamoto M."/>
        </authorList>
    </citation>
    <scope>NUCLEOTIDE SEQUENCE</scope>
    <source>
        <strain evidence="2 5">12EGH17</strain>
        <strain evidence="3">18CBH55</strain>
    </source>
</reference>
<dbReference type="Proteomes" id="UP001145145">
    <property type="component" value="Unassembled WGS sequence"/>
</dbReference>
<dbReference type="Proteomes" id="UP001145094">
    <property type="component" value="Unassembled WGS sequence"/>
</dbReference>
<keyword evidence="1" id="KW-1133">Transmembrane helix</keyword>
<evidence type="ECO:0000313" key="5">
    <source>
        <dbReference type="Proteomes" id="UP001145145"/>
    </source>
</evidence>
<dbReference type="AlphaFoldDB" id="A0A9W6CE94"/>
<dbReference type="EMBL" id="BSCH01000016">
    <property type="protein sequence ID" value="GLG91014.1"/>
    <property type="molecule type" value="Genomic_DNA"/>
</dbReference>